<dbReference type="KEGG" id="vg:13165559"/>
<name>I3UMM3_9CAUD</name>
<keyword evidence="2" id="KW-1185">Reference proteome</keyword>
<protein>
    <submittedName>
        <fullName evidence="1">Uncharacterized protein</fullName>
    </submittedName>
</protein>
<dbReference type="Proteomes" id="UP000005266">
    <property type="component" value="Segment"/>
</dbReference>
<dbReference type="RefSeq" id="YP_006489328.1">
    <property type="nucleotide sequence ID" value="NC_018088.1"/>
</dbReference>
<sequence>MIIDNAKGQVKRHSKSGRPLNLFNKNYSDKAPLAKVQKTMDDLFFGKIGNVSVSRAFDYFTTANELSVKYKLSNKSFTNKRIVIFQKFIMWCFLNIDETLQIKIIPSIVSRDMLKFIVEDLEKLGYVEIYDGFPIIKGDKRSAVQRAIKPTLKLRKLRDKTK</sequence>
<proteinExistence type="predicted"/>
<gene>
    <name evidence="1" type="ORF">COPG_00142</name>
</gene>
<evidence type="ECO:0000313" key="1">
    <source>
        <dbReference type="EMBL" id="AFK66738.1"/>
    </source>
</evidence>
<accession>I3UMM3</accession>
<dbReference type="EMBL" id="HQ317390">
    <property type="protein sequence ID" value="AFK66738.1"/>
    <property type="molecule type" value="Genomic_DNA"/>
</dbReference>
<organism evidence="1 2">
    <name type="scientific">Colwellia phage 9A</name>
    <dbReference type="NCBI Taxonomy" id="765765"/>
    <lineage>
        <taxon>Viruses</taxon>
        <taxon>Duplodnaviria</taxon>
        <taxon>Heunggongvirae</taxon>
        <taxon>Uroviricota</taxon>
        <taxon>Caudoviricetes</taxon>
        <taxon>Franklinbayvirus</taxon>
        <taxon>Franklinbayvirus fv9A</taxon>
    </lineage>
</organism>
<evidence type="ECO:0000313" key="2">
    <source>
        <dbReference type="Proteomes" id="UP000005266"/>
    </source>
</evidence>
<reference evidence="1 2" key="1">
    <citation type="journal article" date="2013" name="Extremophiles">
        <title>Genomic analysis of cold-active Colwelliaphage 9A and psychrophilic phage-host interactions.</title>
        <authorList>
            <person name="Colangelo-Lillis J.R."/>
            <person name="Deming J.W."/>
        </authorList>
    </citation>
    <scope>NUCLEOTIDE SEQUENCE [LARGE SCALE GENOMIC DNA]</scope>
    <source>
        <strain evidence="1">9A</strain>
    </source>
</reference>
<dbReference type="GeneID" id="13165559"/>